<evidence type="ECO:0000256" key="4">
    <source>
        <dbReference type="ARBA" id="ARBA00048782"/>
    </source>
</evidence>
<comment type="catalytic activity">
    <reaction evidence="4 5">
        <text>[thioredoxin]-disulfide + L-methionine + H2O = L-methionine (S)-S-oxide + [thioredoxin]-dithiol</text>
        <dbReference type="Rhea" id="RHEA:19993"/>
        <dbReference type="Rhea" id="RHEA-COMP:10698"/>
        <dbReference type="Rhea" id="RHEA-COMP:10700"/>
        <dbReference type="ChEBI" id="CHEBI:15377"/>
        <dbReference type="ChEBI" id="CHEBI:29950"/>
        <dbReference type="ChEBI" id="CHEBI:50058"/>
        <dbReference type="ChEBI" id="CHEBI:57844"/>
        <dbReference type="ChEBI" id="CHEBI:58772"/>
        <dbReference type="EC" id="1.8.4.11"/>
    </reaction>
</comment>
<evidence type="ECO:0000313" key="9">
    <source>
        <dbReference type="Proteomes" id="UP000830835"/>
    </source>
</evidence>
<reference evidence="8" key="1">
    <citation type="submission" date="2021-02" db="EMBL/GenBank/DDBJ databases">
        <title>The CRISPR/cas machinery reduction and long-range gene transfer in the hot spring cyanobacterium Synechococcus.</title>
        <authorList>
            <person name="Dvorak P."/>
            <person name="Jahodarova E."/>
            <person name="Hasler P."/>
            <person name="Poulickova A."/>
        </authorList>
    </citation>
    <scope>NUCLEOTIDE SEQUENCE</scope>
    <source>
        <strain evidence="8">Rupite</strain>
    </source>
</reference>
<comment type="catalytic activity">
    <reaction evidence="3 5">
        <text>L-methionyl-[protein] + [thioredoxin]-disulfide + H2O = L-methionyl-(S)-S-oxide-[protein] + [thioredoxin]-dithiol</text>
        <dbReference type="Rhea" id="RHEA:14217"/>
        <dbReference type="Rhea" id="RHEA-COMP:10698"/>
        <dbReference type="Rhea" id="RHEA-COMP:10700"/>
        <dbReference type="Rhea" id="RHEA-COMP:12313"/>
        <dbReference type="Rhea" id="RHEA-COMP:12315"/>
        <dbReference type="ChEBI" id="CHEBI:15377"/>
        <dbReference type="ChEBI" id="CHEBI:16044"/>
        <dbReference type="ChEBI" id="CHEBI:29950"/>
        <dbReference type="ChEBI" id="CHEBI:44120"/>
        <dbReference type="ChEBI" id="CHEBI:50058"/>
        <dbReference type="EC" id="1.8.4.11"/>
    </reaction>
</comment>
<evidence type="ECO:0000313" key="8">
    <source>
        <dbReference type="EMBL" id="MCJ2543929.1"/>
    </source>
</evidence>
<dbReference type="PANTHER" id="PTHR43774">
    <property type="entry name" value="PEPTIDE METHIONINE SULFOXIDE REDUCTASE"/>
    <property type="match status" value="1"/>
</dbReference>
<dbReference type="HAMAP" id="MF_01401">
    <property type="entry name" value="MsrA"/>
    <property type="match status" value="1"/>
</dbReference>
<dbReference type="NCBIfam" id="TIGR00401">
    <property type="entry name" value="msrA"/>
    <property type="match status" value="1"/>
</dbReference>
<dbReference type="RefSeq" id="WP_279611503.1">
    <property type="nucleotide sequence ID" value="NZ_JAFIRA010000040.1"/>
</dbReference>
<evidence type="ECO:0000256" key="1">
    <source>
        <dbReference type="ARBA" id="ARBA00005591"/>
    </source>
</evidence>
<dbReference type="Gene3D" id="3.30.1060.10">
    <property type="entry name" value="Peptide methionine sulphoxide reductase MsrA"/>
    <property type="match status" value="1"/>
</dbReference>
<gene>
    <name evidence="5 8" type="primary">msrA</name>
    <name evidence="8" type="ORF">JX360_13625</name>
</gene>
<feature type="active site" evidence="5">
    <location>
        <position position="47"/>
    </location>
</feature>
<dbReference type="EMBL" id="JAFIRA010000040">
    <property type="protein sequence ID" value="MCJ2543929.1"/>
    <property type="molecule type" value="Genomic_DNA"/>
</dbReference>
<evidence type="ECO:0000256" key="2">
    <source>
        <dbReference type="ARBA" id="ARBA00023002"/>
    </source>
</evidence>
<keyword evidence="6" id="KW-0732">Signal</keyword>
<dbReference type="PROSITE" id="PS51257">
    <property type="entry name" value="PROKAR_LIPOPROTEIN"/>
    <property type="match status" value="1"/>
</dbReference>
<dbReference type="PANTHER" id="PTHR43774:SF1">
    <property type="entry name" value="PEPTIDE METHIONINE SULFOXIDE REDUCTASE MSRA 2"/>
    <property type="match status" value="1"/>
</dbReference>
<organism evidence="8 9">
    <name type="scientific">Thermostichus vulcanus str. 'Rupite'</name>
    <dbReference type="NCBI Taxonomy" id="2813851"/>
    <lineage>
        <taxon>Bacteria</taxon>
        <taxon>Bacillati</taxon>
        <taxon>Cyanobacteriota</taxon>
        <taxon>Cyanophyceae</taxon>
        <taxon>Thermostichales</taxon>
        <taxon>Thermostichaceae</taxon>
        <taxon>Thermostichus</taxon>
    </lineage>
</organism>
<comment type="caution">
    <text evidence="8">The sequence shown here is derived from an EMBL/GenBank/DDBJ whole genome shotgun (WGS) entry which is preliminary data.</text>
</comment>
<comment type="function">
    <text evidence="5">Has an important function as a repair enzyme for proteins that have been inactivated by oxidation. Catalyzes the reversible oxidation-reduction of methionine sulfoxide in proteins to methionine.</text>
</comment>
<feature type="signal peptide" evidence="6">
    <location>
        <begin position="1"/>
        <end position="26"/>
    </location>
</feature>
<evidence type="ECO:0000256" key="5">
    <source>
        <dbReference type="HAMAP-Rule" id="MF_01401"/>
    </source>
</evidence>
<accession>A0ABT0CDX9</accession>
<proteinExistence type="inferred from homology"/>
<sequence length="208" mass="23642">MLKLRRWILLVLAVCLWIGGCSTSHSQPQESSLLQDPPAVATFAGGCFWCMEPPFDKLPGVLRTTSGYMGGHTVDPTYSEVSAGKTGHYEVVQVAYDPEVITYPELLQVFWRNVDPFDASGQFCDKGDQYRSAIFVGNDAEREWAEASKLELESRFSQPIATTILPAAPFYPAEDYHQDYYLKNPNRYQFYRYACGRDRRLAEVWGEK</sequence>
<dbReference type="EC" id="1.8.4.11" evidence="5"/>
<dbReference type="GO" id="GO:0008113">
    <property type="term" value="F:peptide-methionine (S)-S-oxide reductase activity"/>
    <property type="evidence" value="ECO:0007669"/>
    <property type="project" value="UniProtKB-EC"/>
</dbReference>
<evidence type="ECO:0000256" key="3">
    <source>
        <dbReference type="ARBA" id="ARBA00047806"/>
    </source>
</evidence>
<feature type="chain" id="PRO_5045326130" description="Peptide methionine sulfoxide reductase MsrA" evidence="6">
    <location>
        <begin position="27"/>
        <end position="208"/>
    </location>
</feature>
<feature type="domain" description="Peptide methionine sulphoxide reductase MsrA" evidence="7">
    <location>
        <begin position="41"/>
        <end position="189"/>
    </location>
</feature>
<dbReference type="InterPro" id="IPR002569">
    <property type="entry name" value="Met_Sox_Rdtase_MsrA_dom"/>
</dbReference>
<comment type="similarity">
    <text evidence="1 5">Belongs to the MsrA Met sulfoxide reductase family.</text>
</comment>
<keyword evidence="2 5" id="KW-0560">Oxidoreductase</keyword>
<name>A0ABT0CDX9_THEVL</name>
<dbReference type="Proteomes" id="UP000830835">
    <property type="component" value="Unassembled WGS sequence"/>
</dbReference>
<keyword evidence="9" id="KW-1185">Reference proteome</keyword>
<dbReference type="InterPro" id="IPR036509">
    <property type="entry name" value="Met_Sox_Rdtase_MsrA_sf"/>
</dbReference>
<dbReference type="Pfam" id="PF01625">
    <property type="entry name" value="PMSR"/>
    <property type="match status" value="1"/>
</dbReference>
<dbReference type="SUPFAM" id="SSF55068">
    <property type="entry name" value="Peptide methionine sulfoxide reductase"/>
    <property type="match status" value="1"/>
</dbReference>
<evidence type="ECO:0000256" key="6">
    <source>
        <dbReference type="SAM" id="SignalP"/>
    </source>
</evidence>
<evidence type="ECO:0000259" key="7">
    <source>
        <dbReference type="Pfam" id="PF01625"/>
    </source>
</evidence>
<protein>
    <recommendedName>
        <fullName evidence="5">Peptide methionine sulfoxide reductase MsrA</fullName>
        <shortName evidence="5">Protein-methionine-S-oxide reductase</shortName>
        <ecNumber evidence="5">1.8.4.11</ecNumber>
    </recommendedName>
    <alternativeName>
        <fullName evidence="5">Peptide-methionine (S)-S-oxide reductase</fullName>
        <shortName evidence="5">Peptide Met(O) reductase</shortName>
    </alternativeName>
</protein>